<reference evidence="2 3" key="1">
    <citation type="submission" date="2020-10" db="EMBL/GenBank/DDBJ databases">
        <title>Phylogeny of dyella-like bacteria.</title>
        <authorList>
            <person name="Fu J."/>
        </authorList>
    </citation>
    <scope>NUCLEOTIDE SEQUENCE [LARGE SCALE GENOMIC DNA]</scope>
    <source>
        <strain evidence="2 3">DHG40</strain>
    </source>
</reference>
<feature type="signal peptide" evidence="1">
    <location>
        <begin position="1"/>
        <end position="18"/>
    </location>
</feature>
<proteinExistence type="predicted"/>
<comment type="caution">
    <text evidence="2">The sequence shown here is derived from an EMBL/GenBank/DDBJ whole genome shotgun (WGS) entry which is preliminary data.</text>
</comment>
<dbReference type="Proteomes" id="UP001620409">
    <property type="component" value="Unassembled WGS sequence"/>
</dbReference>
<feature type="chain" id="PRO_5045105723" description="DUF3617 family protein" evidence="1">
    <location>
        <begin position="19"/>
        <end position="143"/>
    </location>
</feature>
<evidence type="ECO:0000313" key="2">
    <source>
        <dbReference type="EMBL" id="MFK2855193.1"/>
    </source>
</evidence>
<dbReference type="EMBL" id="JADIKI010000023">
    <property type="protein sequence ID" value="MFK2855193.1"/>
    <property type="molecule type" value="Genomic_DNA"/>
</dbReference>
<dbReference type="InterPro" id="IPR045500">
    <property type="entry name" value="DUF6491"/>
</dbReference>
<keyword evidence="1" id="KW-0732">Signal</keyword>
<keyword evidence="3" id="KW-1185">Reference proteome</keyword>
<evidence type="ECO:0000313" key="3">
    <source>
        <dbReference type="Proteomes" id="UP001620409"/>
    </source>
</evidence>
<sequence>MSAALAFTLAATALSAFAQSAPARNSLPYKDCIRLDQINEWHVVDPQTVIVRTGPYQRYLVKLKASCDKLGIGNPGVQFVPSEADKASAPLRICGGVGEKVRSKIQPPCAIDSVSLIDQAAFDGYRAKALHHSVRTQQPSKNP</sequence>
<evidence type="ECO:0008006" key="4">
    <source>
        <dbReference type="Google" id="ProtNLM"/>
    </source>
</evidence>
<organism evidence="2 3">
    <name type="scientific">Dyella humi</name>
    <dbReference type="NCBI Taxonomy" id="1770547"/>
    <lineage>
        <taxon>Bacteria</taxon>
        <taxon>Pseudomonadati</taxon>
        <taxon>Pseudomonadota</taxon>
        <taxon>Gammaproteobacteria</taxon>
        <taxon>Lysobacterales</taxon>
        <taxon>Rhodanobacteraceae</taxon>
        <taxon>Dyella</taxon>
    </lineage>
</organism>
<name>A0ABW8IK86_9GAMM</name>
<gene>
    <name evidence="2" type="ORF">ISP18_11370</name>
</gene>
<protein>
    <recommendedName>
        <fullName evidence="4">DUF3617 family protein</fullName>
    </recommendedName>
</protein>
<accession>A0ABW8IK86</accession>
<dbReference type="Pfam" id="PF20101">
    <property type="entry name" value="DUF6491"/>
    <property type="match status" value="1"/>
</dbReference>
<evidence type="ECO:0000256" key="1">
    <source>
        <dbReference type="SAM" id="SignalP"/>
    </source>
</evidence>